<evidence type="ECO:0000256" key="2">
    <source>
        <dbReference type="ARBA" id="ARBA00022475"/>
    </source>
</evidence>
<feature type="transmembrane region" description="Helical" evidence="6">
    <location>
        <begin position="41"/>
        <end position="64"/>
    </location>
</feature>
<dbReference type="GO" id="GO:0005886">
    <property type="term" value="C:plasma membrane"/>
    <property type="evidence" value="ECO:0007669"/>
    <property type="project" value="UniProtKB-SubCell"/>
</dbReference>
<feature type="transmembrane region" description="Helical" evidence="6">
    <location>
        <begin position="12"/>
        <end position="29"/>
    </location>
</feature>
<accession>A0A1M4XJJ7</accession>
<evidence type="ECO:0000256" key="1">
    <source>
        <dbReference type="ARBA" id="ARBA00004651"/>
    </source>
</evidence>
<evidence type="ECO:0000256" key="6">
    <source>
        <dbReference type="SAM" id="Phobius"/>
    </source>
</evidence>
<proteinExistence type="predicted"/>
<dbReference type="PANTHER" id="PTHR33545:SF5">
    <property type="entry name" value="UPF0750 MEMBRANE PROTEIN YITT"/>
    <property type="match status" value="1"/>
</dbReference>
<dbReference type="AlphaFoldDB" id="A0A1M4XJJ7"/>
<evidence type="ECO:0000313" key="9">
    <source>
        <dbReference type="Proteomes" id="UP000184423"/>
    </source>
</evidence>
<gene>
    <name evidence="8" type="ORF">SAMN02746091_01432</name>
</gene>
<dbReference type="InterPro" id="IPR051461">
    <property type="entry name" value="UPF0750_membrane"/>
</dbReference>
<dbReference type="Pfam" id="PF02588">
    <property type="entry name" value="YitT_membrane"/>
    <property type="match status" value="1"/>
</dbReference>
<evidence type="ECO:0000313" key="8">
    <source>
        <dbReference type="EMBL" id="SHE93558.1"/>
    </source>
</evidence>
<keyword evidence="9" id="KW-1185">Reference proteome</keyword>
<comment type="subcellular location">
    <subcellularLocation>
        <location evidence="1">Cell membrane</location>
        <topology evidence="1">Multi-pass membrane protein</topology>
    </subcellularLocation>
</comment>
<evidence type="ECO:0000259" key="7">
    <source>
        <dbReference type="Pfam" id="PF10035"/>
    </source>
</evidence>
<keyword evidence="5 6" id="KW-0472">Membrane</keyword>
<keyword evidence="4 6" id="KW-1133">Transmembrane helix</keyword>
<dbReference type="PIRSF" id="PIRSF006483">
    <property type="entry name" value="Membrane_protein_YitT"/>
    <property type="match status" value="1"/>
</dbReference>
<evidence type="ECO:0000256" key="4">
    <source>
        <dbReference type="ARBA" id="ARBA00022989"/>
    </source>
</evidence>
<dbReference type="InterPro" id="IPR003740">
    <property type="entry name" value="YitT"/>
</dbReference>
<dbReference type="InterPro" id="IPR015867">
    <property type="entry name" value="N-reg_PII/ATP_PRibTrfase_C"/>
</dbReference>
<feature type="domain" description="DUF2179" evidence="7">
    <location>
        <begin position="220"/>
        <end position="274"/>
    </location>
</feature>
<feature type="transmembrane region" description="Helical" evidence="6">
    <location>
        <begin position="145"/>
        <end position="167"/>
    </location>
</feature>
<dbReference type="Pfam" id="PF10035">
    <property type="entry name" value="DUF2179"/>
    <property type="match status" value="1"/>
</dbReference>
<dbReference type="Gene3D" id="3.30.70.120">
    <property type="match status" value="1"/>
</dbReference>
<keyword evidence="2" id="KW-1003">Cell membrane</keyword>
<dbReference type="RefSeq" id="WP_073248702.1">
    <property type="nucleotide sequence ID" value="NZ_FQVG01000024.1"/>
</dbReference>
<name>A0A1M4XJJ7_9CLOT</name>
<sequence>MDLKTTLKRIFFIALGCLISAVGINAFIIPHKLLSGGVSGIAILLQYITKVPSGVFVLLLNIPIFLYGKKEVDKEFAVLSIIGVAFLSLFLTLTKGIREYIHINDILLSCIYGGVLNGLGVGIALKNKGSMGGTDIIAVATKKRLGINISTLSFGINIFVVMLGSLLSSIQTALYTLISMYVSSKILDKTLKGINNEKMLLIVTDRVKEVSDYIINDIHRGITYLYGEGAYTNNEKKVIYCIVTLNQLEKVKAKILEIDNRAFITILDAAEVRGKGFKVPPM</sequence>
<organism evidence="8 9">
    <name type="scientific">Caloramator proteoclasticus DSM 10124</name>
    <dbReference type="NCBI Taxonomy" id="1121262"/>
    <lineage>
        <taxon>Bacteria</taxon>
        <taxon>Bacillati</taxon>
        <taxon>Bacillota</taxon>
        <taxon>Clostridia</taxon>
        <taxon>Eubacteriales</taxon>
        <taxon>Clostridiaceae</taxon>
        <taxon>Caloramator</taxon>
    </lineage>
</organism>
<dbReference type="Proteomes" id="UP000184423">
    <property type="component" value="Unassembled WGS sequence"/>
</dbReference>
<dbReference type="EMBL" id="FQVG01000024">
    <property type="protein sequence ID" value="SHE93558.1"/>
    <property type="molecule type" value="Genomic_DNA"/>
</dbReference>
<protein>
    <submittedName>
        <fullName evidence="8">Uncharacterized membrane-anchored protein YitT, contains DUF161 and DUF2179 domains</fullName>
    </submittedName>
</protein>
<feature type="transmembrane region" description="Helical" evidence="6">
    <location>
        <begin position="76"/>
        <end position="94"/>
    </location>
</feature>
<feature type="transmembrane region" description="Helical" evidence="6">
    <location>
        <begin position="106"/>
        <end position="125"/>
    </location>
</feature>
<dbReference type="InterPro" id="IPR019264">
    <property type="entry name" value="DUF2179"/>
</dbReference>
<dbReference type="CDD" id="cd16380">
    <property type="entry name" value="YitT_C"/>
    <property type="match status" value="1"/>
</dbReference>
<evidence type="ECO:0000256" key="3">
    <source>
        <dbReference type="ARBA" id="ARBA00022692"/>
    </source>
</evidence>
<keyword evidence="3 6" id="KW-0812">Transmembrane</keyword>
<evidence type="ECO:0000256" key="5">
    <source>
        <dbReference type="ARBA" id="ARBA00023136"/>
    </source>
</evidence>
<dbReference type="PANTHER" id="PTHR33545">
    <property type="entry name" value="UPF0750 MEMBRANE PROTEIN YITT-RELATED"/>
    <property type="match status" value="1"/>
</dbReference>
<reference evidence="9" key="1">
    <citation type="submission" date="2016-11" db="EMBL/GenBank/DDBJ databases">
        <authorList>
            <person name="Varghese N."/>
            <person name="Submissions S."/>
        </authorList>
    </citation>
    <scope>NUCLEOTIDE SEQUENCE [LARGE SCALE GENOMIC DNA]</scope>
    <source>
        <strain evidence="9">DSM 10124</strain>
    </source>
</reference>